<sequence length="125" mass="14317">MMIKKKVILYKTEWCGHCKTIKPEWAKFKAAYDTFKEDIKGKYDIELDIIELDGDKHKEAVESAKVTGFPTIMIEYNGKKEEYSGDRTALALFRKVIPNLKDEDVANWALVCEQLSNAAGVKKLK</sequence>
<evidence type="ECO:0000313" key="2">
    <source>
        <dbReference type="EMBL" id="AYV83622.1"/>
    </source>
</evidence>
<keyword evidence="2" id="KW-0413">Isomerase</keyword>
<protein>
    <submittedName>
        <fullName evidence="2">Protein disulfide isomerase</fullName>
    </submittedName>
</protein>
<dbReference type="Pfam" id="PF00085">
    <property type="entry name" value="Thioredoxin"/>
    <property type="match status" value="1"/>
</dbReference>
<dbReference type="PANTHER" id="PTHR45815">
    <property type="entry name" value="PROTEIN DISULFIDE-ISOMERASE A6"/>
    <property type="match status" value="1"/>
</dbReference>
<dbReference type="GO" id="GO:0034976">
    <property type="term" value="P:response to endoplasmic reticulum stress"/>
    <property type="evidence" value="ECO:0007669"/>
    <property type="project" value="TreeGrafter"/>
</dbReference>
<dbReference type="SUPFAM" id="SSF52833">
    <property type="entry name" value="Thioredoxin-like"/>
    <property type="match status" value="1"/>
</dbReference>
<dbReference type="GO" id="GO:0016853">
    <property type="term" value="F:isomerase activity"/>
    <property type="evidence" value="ECO:0007669"/>
    <property type="project" value="UniProtKB-KW"/>
</dbReference>
<feature type="domain" description="Thioredoxin" evidence="1">
    <location>
        <begin position="1"/>
        <end position="102"/>
    </location>
</feature>
<dbReference type="InterPro" id="IPR013766">
    <property type="entry name" value="Thioredoxin_domain"/>
</dbReference>
<reference evidence="2" key="1">
    <citation type="submission" date="2018-10" db="EMBL/GenBank/DDBJ databases">
        <title>Hidden diversity of soil giant viruses.</title>
        <authorList>
            <person name="Schulz F."/>
            <person name="Alteio L."/>
            <person name="Goudeau D."/>
            <person name="Ryan E.M."/>
            <person name="Malmstrom R.R."/>
            <person name="Blanchard J."/>
            <person name="Woyke T."/>
        </authorList>
    </citation>
    <scope>NUCLEOTIDE SEQUENCE</scope>
    <source>
        <strain evidence="2">HYV1</strain>
    </source>
</reference>
<dbReference type="Gene3D" id="3.40.30.10">
    <property type="entry name" value="Glutaredoxin"/>
    <property type="match status" value="1"/>
</dbReference>
<dbReference type="PANTHER" id="PTHR45815:SF3">
    <property type="entry name" value="PROTEIN DISULFIDE-ISOMERASE A6"/>
    <property type="match status" value="1"/>
</dbReference>
<dbReference type="GO" id="GO:0015035">
    <property type="term" value="F:protein-disulfide reductase activity"/>
    <property type="evidence" value="ECO:0007669"/>
    <property type="project" value="TreeGrafter"/>
</dbReference>
<gene>
    <name evidence="2" type="ORF">Hyperionvirus9_39</name>
</gene>
<organism evidence="2">
    <name type="scientific">Hyperionvirus sp</name>
    <dbReference type="NCBI Taxonomy" id="2487770"/>
    <lineage>
        <taxon>Viruses</taxon>
        <taxon>Varidnaviria</taxon>
        <taxon>Bamfordvirae</taxon>
        <taxon>Nucleocytoviricota</taxon>
        <taxon>Megaviricetes</taxon>
        <taxon>Imitervirales</taxon>
        <taxon>Mimiviridae</taxon>
        <taxon>Klosneuvirinae</taxon>
    </lineage>
</organism>
<accession>A0A3G5A966</accession>
<evidence type="ECO:0000259" key="1">
    <source>
        <dbReference type="PROSITE" id="PS51352"/>
    </source>
</evidence>
<name>A0A3G5A966_9VIRU</name>
<dbReference type="PROSITE" id="PS51352">
    <property type="entry name" value="THIOREDOXIN_2"/>
    <property type="match status" value="1"/>
</dbReference>
<proteinExistence type="predicted"/>
<dbReference type="EMBL" id="MK072391">
    <property type="protein sequence ID" value="AYV83622.1"/>
    <property type="molecule type" value="Genomic_DNA"/>
</dbReference>
<dbReference type="InterPro" id="IPR036249">
    <property type="entry name" value="Thioredoxin-like_sf"/>
</dbReference>